<reference evidence="11 12" key="1">
    <citation type="submission" date="2024-03" db="EMBL/GenBank/DDBJ databases">
        <title>Human intestinal bacterial collection.</title>
        <authorList>
            <person name="Pauvert C."/>
            <person name="Hitch T.C.A."/>
            <person name="Clavel T."/>
        </authorList>
    </citation>
    <scope>NUCLEOTIDE SEQUENCE [LARGE SCALE GENOMIC DNA]</scope>
    <source>
        <strain evidence="11 12">CLA-AA-H255</strain>
    </source>
</reference>
<dbReference type="InterPro" id="IPR003660">
    <property type="entry name" value="HAMP_dom"/>
</dbReference>
<evidence type="ECO:0000313" key="12">
    <source>
        <dbReference type="Proteomes" id="UP001442364"/>
    </source>
</evidence>
<dbReference type="GO" id="GO:0004673">
    <property type="term" value="F:protein histidine kinase activity"/>
    <property type="evidence" value="ECO:0007669"/>
    <property type="project" value="UniProtKB-EC"/>
</dbReference>
<dbReference type="EMBL" id="JBBMER010000006">
    <property type="protein sequence ID" value="MEQ2380040.1"/>
    <property type="molecule type" value="Genomic_DNA"/>
</dbReference>
<proteinExistence type="predicted"/>
<sequence length="579" mass="65115">MSEPLKLKQWVNNIKLQNKLVIIYVVTGLLPLIILFVFAYGQMRSILMDRDVRSMESALRQSVTTVDGQIEVYDNLSNYITFNETVSGILSYNYSNKYEMYSQIVTTFDPLVSSLKYFHNDINKVTIYINNGIKHDTTLAPLSEIENEAFYNSAVNSTNINWYVDKDKKELISARKMSTLATAGITGIMYINVDYDSIMDIYAKGLIDNSGIIVTDGNGSIISKKAAFLDNADKYILSDSRFTEFIEKADFSENVCSNIAGYVLIKQNSDVTGWTSYVYAPKSLMLKSTNSIITMIVLALVVACIGMAAATIFTSDFITKRIYKLRTSMEKVENGDFDVVIRSSDKDEIGALIHGFNSMTGTINNLINEVYEGKLSQKESEMRALRAQINPHFLYNSLSLINWKAIEYGQDDISGITLALSNYYRTSLNKGKNTLTVKQELSNMESYLNIQQIMHDNSFDVVMDIDENVLEYESLNLILQPLVENAIEHGIDLLTDRRGVITVAAKLYNGLIHIEVKDNGIGMPKETAHTFLTSESGGYGARNVNDRIRLFYGEQYNLKVSSDENGTVITIEFPARKPV</sequence>
<dbReference type="InterPro" id="IPR050640">
    <property type="entry name" value="Bact_2-comp_sensor_kinase"/>
</dbReference>
<dbReference type="PANTHER" id="PTHR34220:SF7">
    <property type="entry name" value="SENSOR HISTIDINE KINASE YPDA"/>
    <property type="match status" value="1"/>
</dbReference>
<dbReference type="Pfam" id="PF06580">
    <property type="entry name" value="His_kinase"/>
    <property type="match status" value="1"/>
</dbReference>
<evidence type="ECO:0000259" key="10">
    <source>
        <dbReference type="PROSITE" id="PS50885"/>
    </source>
</evidence>
<protein>
    <recommendedName>
        <fullName evidence="3">histidine kinase</fullName>
        <ecNumber evidence="3">2.7.13.3</ecNumber>
    </recommendedName>
</protein>
<accession>A0ABV1BWB9</accession>
<keyword evidence="6 11" id="KW-0418">Kinase</keyword>
<evidence type="ECO:0000256" key="5">
    <source>
        <dbReference type="ARBA" id="ARBA00022679"/>
    </source>
</evidence>
<keyword evidence="7" id="KW-0902">Two-component regulatory system</keyword>
<feature type="domain" description="HAMP" evidence="10">
    <location>
        <begin position="316"/>
        <end position="368"/>
    </location>
</feature>
<keyword evidence="5 11" id="KW-0808">Transferase</keyword>
<gene>
    <name evidence="11" type="ORF">WMO14_09120</name>
</gene>
<name>A0ABV1BWB9_9FIRM</name>
<evidence type="ECO:0000256" key="3">
    <source>
        <dbReference type="ARBA" id="ARBA00012438"/>
    </source>
</evidence>
<keyword evidence="4" id="KW-0597">Phosphoprotein</keyword>
<evidence type="ECO:0000256" key="4">
    <source>
        <dbReference type="ARBA" id="ARBA00022553"/>
    </source>
</evidence>
<comment type="caution">
    <text evidence="11">The sequence shown here is derived from an EMBL/GenBank/DDBJ whole genome shotgun (WGS) entry which is preliminary data.</text>
</comment>
<dbReference type="InterPro" id="IPR003594">
    <property type="entry name" value="HATPase_dom"/>
</dbReference>
<dbReference type="SUPFAM" id="SSF158472">
    <property type="entry name" value="HAMP domain-like"/>
    <property type="match status" value="1"/>
</dbReference>
<dbReference type="PROSITE" id="PS50885">
    <property type="entry name" value="HAMP"/>
    <property type="match status" value="1"/>
</dbReference>
<dbReference type="Proteomes" id="UP001442364">
    <property type="component" value="Unassembled WGS sequence"/>
</dbReference>
<dbReference type="SMART" id="SM00387">
    <property type="entry name" value="HATPase_c"/>
    <property type="match status" value="1"/>
</dbReference>
<dbReference type="Pfam" id="PF00672">
    <property type="entry name" value="HAMP"/>
    <property type="match status" value="1"/>
</dbReference>
<dbReference type="InterPro" id="IPR036890">
    <property type="entry name" value="HATPase_C_sf"/>
</dbReference>
<dbReference type="SUPFAM" id="SSF55874">
    <property type="entry name" value="ATPase domain of HSP90 chaperone/DNA topoisomerase II/histidine kinase"/>
    <property type="match status" value="1"/>
</dbReference>
<dbReference type="InterPro" id="IPR010559">
    <property type="entry name" value="Sig_transdc_His_kin_internal"/>
</dbReference>
<feature type="transmembrane region" description="Helical" evidence="8">
    <location>
        <begin position="292"/>
        <end position="313"/>
    </location>
</feature>
<keyword evidence="8" id="KW-0812">Transmembrane</keyword>
<evidence type="ECO:0000256" key="1">
    <source>
        <dbReference type="ARBA" id="ARBA00000085"/>
    </source>
</evidence>
<organism evidence="11 12">
    <name type="scientific">[Lactobacillus] rogosae</name>
    <dbReference type="NCBI Taxonomy" id="706562"/>
    <lineage>
        <taxon>Bacteria</taxon>
        <taxon>Bacillati</taxon>
        <taxon>Bacillota</taxon>
        <taxon>Clostridia</taxon>
        <taxon>Lachnospirales</taxon>
        <taxon>Lachnospiraceae</taxon>
        <taxon>Lachnospira</taxon>
    </lineage>
</organism>
<dbReference type="SMART" id="SM00304">
    <property type="entry name" value="HAMP"/>
    <property type="match status" value="1"/>
</dbReference>
<evidence type="ECO:0000256" key="7">
    <source>
        <dbReference type="ARBA" id="ARBA00023012"/>
    </source>
</evidence>
<feature type="transmembrane region" description="Helical" evidence="8">
    <location>
        <begin position="20"/>
        <end position="40"/>
    </location>
</feature>
<dbReference type="Gene3D" id="6.10.340.10">
    <property type="match status" value="1"/>
</dbReference>
<dbReference type="InterPro" id="IPR005467">
    <property type="entry name" value="His_kinase_dom"/>
</dbReference>
<dbReference type="RefSeq" id="WP_349153709.1">
    <property type="nucleotide sequence ID" value="NZ_JBBMER010000006.1"/>
</dbReference>
<comment type="catalytic activity">
    <reaction evidence="1">
        <text>ATP + protein L-histidine = ADP + protein N-phospho-L-histidine.</text>
        <dbReference type="EC" id="2.7.13.3"/>
    </reaction>
</comment>
<dbReference type="PANTHER" id="PTHR34220">
    <property type="entry name" value="SENSOR HISTIDINE KINASE YPDA"/>
    <property type="match status" value="1"/>
</dbReference>
<evidence type="ECO:0000313" key="11">
    <source>
        <dbReference type="EMBL" id="MEQ2380040.1"/>
    </source>
</evidence>
<dbReference type="EC" id="2.7.13.3" evidence="3"/>
<evidence type="ECO:0000256" key="6">
    <source>
        <dbReference type="ARBA" id="ARBA00022777"/>
    </source>
</evidence>
<dbReference type="CDD" id="cd06225">
    <property type="entry name" value="HAMP"/>
    <property type="match status" value="1"/>
</dbReference>
<dbReference type="Pfam" id="PF02518">
    <property type="entry name" value="HATPase_c"/>
    <property type="match status" value="1"/>
</dbReference>
<comment type="subcellular location">
    <subcellularLocation>
        <location evidence="2">Membrane</location>
    </subcellularLocation>
</comment>
<feature type="domain" description="Histidine kinase" evidence="9">
    <location>
        <begin position="475"/>
        <end position="577"/>
    </location>
</feature>
<evidence type="ECO:0000256" key="2">
    <source>
        <dbReference type="ARBA" id="ARBA00004370"/>
    </source>
</evidence>
<keyword evidence="8" id="KW-1133">Transmembrane helix</keyword>
<dbReference type="PROSITE" id="PS50109">
    <property type="entry name" value="HIS_KIN"/>
    <property type="match status" value="1"/>
</dbReference>
<evidence type="ECO:0000256" key="8">
    <source>
        <dbReference type="SAM" id="Phobius"/>
    </source>
</evidence>
<evidence type="ECO:0000259" key="9">
    <source>
        <dbReference type="PROSITE" id="PS50109"/>
    </source>
</evidence>
<keyword evidence="8" id="KW-0472">Membrane</keyword>
<dbReference type="Gene3D" id="3.30.565.10">
    <property type="entry name" value="Histidine kinase-like ATPase, C-terminal domain"/>
    <property type="match status" value="1"/>
</dbReference>
<keyword evidence="12" id="KW-1185">Reference proteome</keyword>